<feature type="compositionally biased region" description="Polar residues" evidence="1">
    <location>
        <begin position="216"/>
        <end position="236"/>
    </location>
</feature>
<evidence type="ECO:0000256" key="1">
    <source>
        <dbReference type="SAM" id="MobiDB-lite"/>
    </source>
</evidence>
<evidence type="ECO:0000256" key="2">
    <source>
        <dbReference type="SAM" id="SignalP"/>
    </source>
</evidence>
<organism evidence="3 4">
    <name type="scientific">Shewanella mangrovi</name>
    <dbReference type="NCBI Taxonomy" id="1515746"/>
    <lineage>
        <taxon>Bacteria</taxon>
        <taxon>Pseudomonadati</taxon>
        <taxon>Pseudomonadota</taxon>
        <taxon>Gammaproteobacteria</taxon>
        <taxon>Alteromonadales</taxon>
        <taxon>Shewanellaceae</taxon>
        <taxon>Shewanella</taxon>
    </lineage>
</organism>
<reference evidence="3 4" key="1">
    <citation type="submission" date="2014-06" db="EMBL/GenBank/DDBJ databases">
        <title>Shewanella sp. YQH10.</title>
        <authorList>
            <person name="Liu Y."/>
            <person name="Zeng R."/>
        </authorList>
    </citation>
    <scope>NUCLEOTIDE SEQUENCE [LARGE SCALE GENOMIC DNA]</scope>
    <source>
        <strain evidence="3 4">YQH10</strain>
    </source>
</reference>
<feature type="signal peptide" evidence="2">
    <location>
        <begin position="1"/>
        <end position="23"/>
    </location>
</feature>
<sequence>MTLKGLKLLLVSCCLLALTGCFDSTTKFDLTTQQAEVITIHHDPKKSNFRGPNEGCEKRGGEFTTLANGDTECRLQGPFQLSEWLAEGEVSMPQLSTGRKMKHRNMPISIKAVDEHTLSLSLNTARTLKELKDYFLPKDNNSSMQGVMLELLRREAGEGGLTLEFVADKVLSSNGEIGADGKSVRFFVPLTAVINEQNQLPAQFTAKLEVNNMPTAAPQSVDNHSVSANNKSNPQGALTPRYLSGGDEAGQLVAPYAVQDAQQKQALLNAFATPAAQQWLVLNVKLAVNDALDNVSIDAVAMTMNGDVSYQVADAANARQAVLQLQQAMTAQGLAWHKVKMTIMQTGDILLEPVK</sequence>
<feature type="region of interest" description="Disordered" evidence="1">
    <location>
        <begin position="216"/>
        <end position="241"/>
    </location>
</feature>
<name>A0A094JLJ6_9GAMM</name>
<accession>A0A094JLJ6</accession>
<comment type="caution">
    <text evidence="3">The sequence shown here is derived from an EMBL/GenBank/DDBJ whole genome shotgun (WGS) entry which is preliminary data.</text>
</comment>
<evidence type="ECO:0000313" key="3">
    <source>
        <dbReference type="EMBL" id="KFZ38919.1"/>
    </source>
</evidence>
<proteinExistence type="predicted"/>
<evidence type="ECO:0000313" key="4">
    <source>
        <dbReference type="Proteomes" id="UP000029264"/>
    </source>
</evidence>
<keyword evidence="4" id="KW-1185">Reference proteome</keyword>
<protein>
    <recommendedName>
        <fullName evidence="5">Lipoprotein</fullName>
    </recommendedName>
</protein>
<evidence type="ECO:0008006" key="5">
    <source>
        <dbReference type="Google" id="ProtNLM"/>
    </source>
</evidence>
<dbReference type="AlphaFoldDB" id="A0A094JLJ6"/>
<dbReference type="STRING" id="1515746.HR45_00500"/>
<dbReference type="RefSeq" id="WP_037438639.1">
    <property type="nucleotide sequence ID" value="NZ_JPEO01000001.1"/>
</dbReference>
<dbReference type="Proteomes" id="UP000029264">
    <property type="component" value="Unassembled WGS sequence"/>
</dbReference>
<gene>
    <name evidence="3" type="ORF">HR45_00500</name>
</gene>
<dbReference type="PROSITE" id="PS51257">
    <property type="entry name" value="PROKAR_LIPOPROTEIN"/>
    <property type="match status" value="1"/>
</dbReference>
<dbReference type="EMBL" id="JPEO01000001">
    <property type="protein sequence ID" value="KFZ38919.1"/>
    <property type="molecule type" value="Genomic_DNA"/>
</dbReference>
<feature type="chain" id="PRO_5001900748" description="Lipoprotein" evidence="2">
    <location>
        <begin position="24"/>
        <end position="355"/>
    </location>
</feature>
<keyword evidence="2" id="KW-0732">Signal</keyword>